<evidence type="ECO:0000313" key="2">
    <source>
        <dbReference type="EMBL" id="HGG01139.1"/>
    </source>
</evidence>
<dbReference type="InterPro" id="IPR038721">
    <property type="entry name" value="IS701-like_DDE_dom"/>
</dbReference>
<feature type="domain" description="Transposase IS701-like DDE" evidence="1">
    <location>
        <begin position="20"/>
        <end position="226"/>
    </location>
</feature>
<reference evidence="2" key="1">
    <citation type="journal article" date="2020" name="mSystems">
        <title>Genome- and Community-Level Interaction Insights into Carbon Utilization and Element Cycling Functions of Hydrothermarchaeota in Hydrothermal Sediment.</title>
        <authorList>
            <person name="Zhou Z."/>
            <person name="Liu Y."/>
            <person name="Xu W."/>
            <person name="Pan J."/>
            <person name="Luo Z.H."/>
            <person name="Li M."/>
        </authorList>
    </citation>
    <scope>NUCLEOTIDE SEQUENCE [LARGE SCALE GENOMIC DNA]</scope>
    <source>
        <strain evidence="2">SpSt-374</strain>
    </source>
</reference>
<dbReference type="InterPro" id="IPR039365">
    <property type="entry name" value="IS701-like"/>
</dbReference>
<comment type="caution">
    <text evidence="2">The sequence shown here is derived from an EMBL/GenBank/DDBJ whole genome shotgun (WGS) entry which is preliminary data.</text>
</comment>
<dbReference type="AlphaFoldDB" id="A0A7C3VHE5"/>
<name>A0A7C3VHE5_9CYAN</name>
<accession>A0A7C3VHE5</accession>
<sequence length="422" mass="48261">MRETTPSAMPPCFERWCQKFDRCFKTKAQKAGFRHYLGGLLGESERKNITQMAKNTVGVEYNRLHHYITGASWSDEEVNEQRLALMAECGQTRISGGFSLIVDDTGHRKSGNFTNGVGRQYIGEIGKTDNGVVSVTTHLWDGKKSLPLDVALYHKADTLPEGKKDKDFFKKTELALRLIDVTCERGYRPGVVLVDAGYGNNGQFIQGLEERHLTYIGGVAKNRQVRWLKESGMCESLSLEQVASSWPAAFFERITLELDQPKQVWVAVFSATLTRMPLKMKTFAIVMNAASYESATEIDYLMTNAPETVATADWFVRTYSGRNWVEVFYREVKGWLGWREYQVRDKRSLMRHFTLVFCAYTFILWQKLTGGLRRRWATQKLNTFAAALSAWRNAVSFRFVRWLTQNLDVFAAYKASFGLVWA</sequence>
<gene>
    <name evidence="2" type="ORF">ENR15_10945</name>
</gene>
<dbReference type="InterPro" id="IPR012337">
    <property type="entry name" value="RNaseH-like_sf"/>
</dbReference>
<dbReference type="SUPFAM" id="SSF53098">
    <property type="entry name" value="Ribonuclease H-like"/>
    <property type="match status" value="1"/>
</dbReference>
<dbReference type="PANTHER" id="PTHR33627">
    <property type="entry name" value="TRANSPOSASE"/>
    <property type="match status" value="1"/>
</dbReference>
<proteinExistence type="predicted"/>
<protein>
    <submittedName>
        <fullName evidence="2">IS701 family transposase</fullName>
    </submittedName>
</protein>
<dbReference type="Pfam" id="PF13546">
    <property type="entry name" value="DDE_5"/>
    <property type="match status" value="1"/>
</dbReference>
<dbReference type="PANTHER" id="PTHR33627:SF1">
    <property type="entry name" value="TRANSPOSASE"/>
    <property type="match status" value="1"/>
</dbReference>
<evidence type="ECO:0000259" key="1">
    <source>
        <dbReference type="Pfam" id="PF13546"/>
    </source>
</evidence>
<dbReference type="EMBL" id="DSPX01000108">
    <property type="protein sequence ID" value="HGG01139.1"/>
    <property type="molecule type" value="Genomic_DNA"/>
</dbReference>
<dbReference type="NCBIfam" id="NF033540">
    <property type="entry name" value="transpos_IS701"/>
    <property type="match status" value="1"/>
</dbReference>
<organism evidence="2">
    <name type="scientific">Planktothricoides sp. SpSt-374</name>
    <dbReference type="NCBI Taxonomy" id="2282167"/>
    <lineage>
        <taxon>Bacteria</taxon>
        <taxon>Bacillati</taxon>
        <taxon>Cyanobacteriota</taxon>
        <taxon>Cyanophyceae</taxon>
        <taxon>Oscillatoriophycideae</taxon>
        <taxon>Oscillatoriales</taxon>
        <taxon>Oscillatoriaceae</taxon>
        <taxon>Planktothricoides</taxon>
    </lineage>
</organism>